<dbReference type="HOGENOM" id="CLU_001569_1_0_1"/>
<dbReference type="PROSITE" id="PS50297">
    <property type="entry name" value="ANK_REP_REGION"/>
    <property type="match status" value="3"/>
</dbReference>
<dbReference type="eggNOG" id="KOG4177">
    <property type="taxonomic scope" value="Eukaryota"/>
</dbReference>
<protein>
    <recommendedName>
        <fullName evidence="7">Ankyrin repeat protein</fullName>
    </recommendedName>
</protein>
<accession>G0SH92</accession>
<feature type="repeat" description="ANK" evidence="3">
    <location>
        <begin position="122"/>
        <end position="154"/>
    </location>
</feature>
<dbReference type="PANTHER" id="PTHR24173">
    <property type="entry name" value="ANKYRIN REPEAT CONTAINING"/>
    <property type="match status" value="1"/>
</dbReference>
<dbReference type="OrthoDB" id="194358at2759"/>
<dbReference type="PROSITE" id="PS50088">
    <property type="entry name" value="ANK_REPEAT"/>
    <property type="match status" value="4"/>
</dbReference>
<proteinExistence type="predicted"/>
<dbReference type="KEGG" id="cthr:CTHT_0069160"/>
<dbReference type="PANTHER" id="PTHR24173:SF74">
    <property type="entry name" value="ANKYRIN REPEAT DOMAIN-CONTAINING PROTEIN 16"/>
    <property type="match status" value="1"/>
</dbReference>
<feature type="region of interest" description="Disordered" evidence="4">
    <location>
        <begin position="1024"/>
        <end position="1058"/>
    </location>
</feature>
<dbReference type="InterPro" id="IPR036770">
    <property type="entry name" value="Ankyrin_rpt-contain_sf"/>
</dbReference>
<dbReference type="Gene3D" id="1.25.40.20">
    <property type="entry name" value="Ankyrin repeat-containing domain"/>
    <property type="match status" value="4"/>
</dbReference>
<keyword evidence="1" id="KW-0677">Repeat</keyword>
<keyword evidence="2 3" id="KW-0040">ANK repeat</keyword>
<reference evidence="5 6" key="1">
    <citation type="journal article" date="2011" name="Cell">
        <title>Insight into structure and assembly of the nuclear pore complex by utilizing the genome of a eukaryotic thermophile.</title>
        <authorList>
            <person name="Amlacher S."/>
            <person name="Sarges P."/>
            <person name="Flemming D."/>
            <person name="van Noort V."/>
            <person name="Kunze R."/>
            <person name="Devos D.P."/>
            <person name="Arumugam M."/>
            <person name="Bork P."/>
            <person name="Hurt E."/>
        </authorList>
    </citation>
    <scope>NUCLEOTIDE SEQUENCE [LARGE SCALE GENOMIC DNA]</scope>
    <source>
        <strain evidence="6">DSM 1495 / CBS 144.50 / IMI 039719</strain>
    </source>
</reference>
<dbReference type="AlphaFoldDB" id="G0SH92"/>
<evidence type="ECO:0000256" key="4">
    <source>
        <dbReference type="SAM" id="MobiDB-lite"/>
    </source>
</evidence>
<dbReference type="RefSeq" id="XP_006697199.1">
    <property type="nucleotide sequence ID" value="XM_006697136.1"/>
</dbReference>
<evidence type="ECO:0000256" key="1">
    <source>
        <dbReference type="ARBA" id="ARBA00022737"/>
    </source>
</evidence>
<gene>
    <name evidence="5" type="ORF">CTHT_0069160</name>
</gene>
<dbReference type="InterPro" id="IPR002110">
    <property type="entry name" value="Ankyrin_rpt"/>
</dbReference>
<evidence type="ECO:0000256" key="2">
    <source>
        <dbReference type="ARBA" id="ARBA00023043"/>
    </source>
</evidence>
<dbReference type="Pfam" id="PF00023">
    <property type="entry name" value="Ank"/>
    <property type="match status" value="1"/>
</dbReference>
<dbReference type="OMA" id="THENGVC"/>
<sequence>MEAETKQAIRLLQAEKARDCDGQLLTWLKNRLFSQISNDFTTQELNRVLADVVESDGSVGLVKALLSLGADVNFFRRPSSHAWSKMTQRHPGGERNDILLRATIRCRPETVSVLASRADQANLDSALHHAIVRRDLRVIATLLEHGANPAPLHDDFQNLIYHNQIEIVKLLLSGHHLPCLACRSTALRIAVECRSLEILQLLLKHWADVNYRNAIALIRAVETGRLDFVATLLSGTVRASPRSLDTAIGRIWQLIDNRDDDALCDILDLCLSAGASGSETTHLVTDGFLELVSKRKTRFVETILHHKQLPEQFGAAALVEAMRTEQLGLMRKLLELRPTASTLSTALSYALSISIPKVQQEAIRMLIDAGAKGSCAADALVKIVHSLVAGLRYGDKVSIARDHMLFRLLLHDGEADVNFAKGEALQIAVRSGCVDVVEQMVAKGPSPQVLGAALSWAMELVDRKQKRCMVEALLRRPLDPDAAGKALLTVFQTDPDDVALYAAVGEALKAPKHNRKTIFIELMSRLQHDHINVALTHIVFEEQPDISLAKLLLDSGADAAHNEGSLIKHAACNLNSILLNLLARHAGHNEEIFTQAFMAVINKGKQWIAPDHLELVDILLHNGASPNTASRAVVEVTEHLACKQPAAEFGKALLLRLFAAKADVNYEHGKALSIAASCGDPFLVSFLLEQRATAASATRALSAAIFARHSQETLLPLLLAACLSPESIDGDQTFDAVEAEPASVLIWALLQNDEPISSEVIKALVHHGADLSYTTPKSRTTPLLLAAKAGRTDLVRFFLDHGAKVSVKDVFGRSALFYASRSGNVEMVKLLLERRSLINDGSLHEASRGFHVQVIKLLLHAGHDPNYRSTKHGCRTALGEVALKASPPRDIAAAEEALDLLVSAEASPLLKVNSKTVIFLALDNRHNVNITRLLLDRILHKTLNSHENTYRSGPYYYSPTMYVAKGILLGPPSNNLLHILRAHGAEDRFYASWKHPQPPDAVGLPEEIREYEQERRACARHICAPRPNHATPPSNGRARVAPSNKQSSLFSGHRDHSAQKQQLRDLASALFPQKILATPARAIAWSICANGERII</sequence>
<dbReference type="GeneID" id="18260954"/>
<evidence type="ECO:0000256" key="3">
    <source>
        <dbReference type="PROSITE-ProRule" id="PRU00023"/>
    </source>
</evidence>
<organism evidence="6">
    <name type="scientific">Chaetomium thermophilum (strain DSM 1495 / CBS 144.50 / IMI 039719)</name>
    <name type="common">Thermochaetoides thermophila</name>
    <dbReference type="NCBI Taxonomy" id="759272"/>
    <lineage>
        <taxon>Eukaryota</taxon>
        <taxon>Fungi</taxon>
        <taxon>Dikarya</taxon>
        <taxon>Ascomycota</taxon>
        <taxon>Pezizomycotina</taxon>
        <taxon>Sordariomycetes</taxon>
        <taxon>Sordariomycetidae</taxon>
        <taxon>Sordariales</taxon>
        <taxon>Chaetomiaceae</taxon>
        <taxon>Thermochaetoides</taxon>
    </lineage>
</organism>
<dbReference type="EMBL" id="GL988047">
    <property type="protein sequence ID" value="EGS17581.1"/>
    <property type="molecule type" value="Genomic_DNA"/>
</dbReference>
<feature type="repeat" description="ANK" evidence="3">
    <location>
        <begin position="778"/>
        <end position="810"/>
    </location>
</feature>
<keyword evidence="6" id="KW-1185">Reference proteome</keyword>
<dbReference type="Proteomes" id="UP000008066">
    <property type="component" value="Unassembled WGS sequence"/>
</dbReference>
<dbReference type="Pfam" id="PF12796">
    <property type="entry name" value="Ank_2"/>
    <property type="match status" value="2"/>
</dbReference>
<feature type="repeat" description="ANK" evidence="3">
    <location>
        <begin position="182"/>
        <end position="214"/>
    </location>
</feature>
<evidence type="ECO:0000313" key="6">
    <source>
        <dbReference type="Proteomes" id="UP000008066"/>
    </source>
</evidence>
<dbReference type="SMART" id="SM00248">
    <property type="entry name" value="ANK"/>
    <property type="match status" value="14"/>
</dbReference>
<evidence type="ECO:0008006" key="7">
    <source>
        <dbReference type="Google" id="ProtNLM"/>
    </source>
</evidence>
<dbReference type="SUPFAM" id="SSF48403">
    <property type="entry name" value="Ankyrin repeat"/>
    <property type="match status" value="3"/>
</dbReference>
<evidence type="ECO:0000313" key="5">
    <source>
        <dbReference type="EMBL" id="EGS17581.1"/>
    </source>
</evidence>
<name>G0SH92_CHATD</name>
<feature type="repeat" description="ANK" evidence="3">
    <location>
        <begin position="811"/>
        <end position="843"/>
    </location>
</feature>